<feature type="transmembrane region" description="Helical" evidence="7">
    <location>
        <begin position="308"/>
        <end position="333"/>
    </location>
</feature>
<comment type="subunit">
    <text evidence="7">The complex comprises the extracytoplasmic solute receptor protein and the two transmembrane proteins.</text>
</comment>
<feature type="transmembrane region" description="Helical" evidence="7">
    <location>
        <begin position="144"/>
        <end position="167"/>
    </location>
</feature>
<keyword evidence="5 7" id="KW-1133">Transmembrane helix</keyword>
<gene>
    <name evidence="9" type="ordered locus">KVU_2210</name>
</gene>
<name>F9Y652_KETVW</name>
<feature type="transmembrane region" description="Helical" evidence="7">
    <location>
        <begin position="173"/>
        <end position="199"/>
    </location>
</feature>
<dbReference type="NCBIfam" id="TIGR00786">
    <property type="entry name" value="dctM"/>
    <property type="match status" value="1"/>
</dbReference>
<feature type="transmembrane region" description="Helical" evidence="7">
    <location>
        <begin position="99"/>
        <end position="123"/>
    </location>
</feature>
<keyword evidence="4 7" id="KW-0812">Transmembrane</keyword>
<dbReference type="PANTHER" id="PTHR33362:SF5">
    <property type="entry name" value="C4-DICARBOXYLATE TRAP TRANSPORTER LARGE PERMEASE PROTEIN DCTM"/>
    <property type="match status" value="1"/>
</dbReference>
<accession>F9Y652</accession>
<feature type="domain" description="TRAP C4-dicarboxylate transport system permease DctM subunit" evidence="8">
    <location>
        <begin position="12"/>
        <end position="423"/>
    </location>
</feature>
<dbReference type="GO" id="GO:0022857">
    <property type="term" value="F:transmembrane transporter activity"/>
    <property type="evidence" value="ECO:0007669"/>
    <property type="project" value="UniProtKB-UniRule"/>
</dbReference>
<dbReference type="EMBL" id="CP002018">
    <property type="protein sequence ID" value="AEM42049.1"/>
    <property type="molecule type" value="Genomic_DNA"/>
</dbReference>
<dbReference type="InterPro" id="IPR010656">
    <property type="entry name" value="DctM"/>
</dbReference>
<keyword evidence="10" id="KW-1185">Reference proteome</keyword>
<sequence>MIDTLAGLAGVFALLALILLRIPVAVAMFAVGFVGITLMSGLPVAMGLLASESYTLASKFELVVIPLFILMGNLATRTSTSRALYAAAYAAVGRMRGGLAQATLVGCGAFSALSGSSIASALTMGKVSLAEMERYRYSPRLATATVAAGGTLGILIPPSTGFVIYAILTEQSIGRLFLAGFLPGLLLLVLFMVTVAIICRLHPEAGPAGEAVPRAAAIRAFAQALPGLSIILVTIGGLYAGLFSPVESAAVGAGLLAIMGLARREINLRDLWDAGRDAALTSATVMLILIGAHLFNPFMALSHIPQTIGGFLTGSGFAPWVVMGLIILCYIVLGMFMDGFAMLVLTLPIFFPVITALGFDPIWFGVIVMIVLEMGLISPPVGMNVFIVNSVVPHVRQTEIFRGVVPFWLAMIVGVLILSFFPMIATALPDLVMGASLR</sequence>
<comment type="function">
    <text evidence="7">Part of the tripartite ATP-independent periplasmic (TRAP) transport system.</text>
</comment>
<dbReference type="InterPro" id="IPR004681">
    <property type="entry name" value="TRAP_DctM"/>
</dbReference>
<comment type="similarity">
    <text evidence="7">Belongs to the TRAP transporter large permease family.</text>
</comment>
<feature type="transmembrane region" description="Helical" evidence="7">
    <location>
        <begin position="365"/>
        <end position="392"/>
    </location>
</feature>
<feature type="transmembrane region" description="Helical" evidence="7">
    <location>
        <begin position="278"/>
        <end position="296"/>
    </location>
</feature>
<comment type="caution">
    <text evidence="7">Lacks conserved residue(s) required for the propagation of feature annotation.</text>
</comment>
<dbReference type="OrthoDB" id="9790209at2"/>
<dbReference type="Proteomes" id="UP000000692">
    <property type="component" value="Chromosome"/>
</dbReference>
<proteinExistence type="inferred from homology"/>
<evidence type="ECO:0000256" key="3">
    <source>
        <dbReference type="ARBA" id="ARBA00022519"/>
    </source>
</evidence>
<evidence type="ECO:0000313" key="10">
    <source>
        <dbReference type="Proteomes" id="UP000000692"/>
    </source>
</evidence>
<keyword evidence="6 7" id="KW-0472">Membrane</keyword>
<evidence type="ECO:0000313" key="9">
    <source>
        <dbReference type="EMBL" id="AEM42049.1"/>
    </source>
</evidence>
<reference evidence="9 10" key="1">
    <citation type="journal article" date="2011" name="J. Bacteriol.">
        <title>Complete genome sequence of the industrial strain Ketogulonicigenium vulgare WSH-001.</title>
        <authorList>
            <person name="Liu L."/>
            <person name="Li Y."/>
            <person name="Zhang J."/>
            <person name="Zhou Z."/>
            <person name="Liu J."/>
            <person name="Li X."/>
            <person name="Zhou J."/>
            <person name="Du G."/>
            <person name="Wang L."/>
            <person name="Chen J."/>
        </authorList>
    </citation>
    <scope>NUCLEOTIDE SEQUENCE [LARGE SCALE GENOMIC DNA]</scope>
    <source>
        <strain evidence="9 10">WSH-001</strain>
    </source>
</reference>
<evidence type="ECO:0000256" key="1">
    <source>
        <dbReference type="ARBA" id="ARBA00004429"/>
    </source>
</evidence>
<dbReference type="PIRSF" id="PIRSF006066">
    <property type="entry name" value="HI0050"/>
    <property type="match status" value="1"/>
</dbReference>
<evidence type="ECO:0000256" key="5">
    <source>
        <dbReference type="ARBA" id="ARBA00022989"/>
    </source>
</evidence>
<dbReference type="eggNOG" id="COG1593">
    <property type="taxonomic scope" value="Bacteria"/>
</dbReference>
<evidence type="ECO:0000256" key="6">
    <source>
        <dbReference type="ARBA" id="ARBA00023136"/>
    </source>
</evidence>
<dbReference type="PANTHER" id="PTHR33362">
    <property type="entry name" value="SIALIC ACID TRAP TRANSPORTER PERMEASE PROTEIN SIAT-RELATED"/>
    <property type="match status" value="1"/>
</dbReference>
<feature type="transmembrane region" description="Helical" evidence="7">
    <location>
        <begin position="340"/>
        <end position="359"/>
    </location>
</feature>
<keyword evidence="2" id="KW-1003">Cell membrane</keyword>
<feature type="transmembrane region" description="Helical" evidence="7">
    <location>
        <begin position="62"/>
        <end position="79"/>
    </location>
</feature>
<keyword evidence="3 7" id="KW-0997">Cell inner membrane</keyword>
<dbReference type="AlphaFoldDB" id="F9Y652"/>
<dbReference type="RefSeq" id="WP_013385434.1">
    <property type="nucleotide sequence ID" value="NC_017384.1"/>
</dbReference>
<dbReference type="PATRIC" id="fig|759362.5.peg.2296"/>
<dbReference type="GO" id="GO:0005886">
    <property type="term" value="C:plasma membrane"/>
    <property type="evidence" value="ECO:0007669"/>
    <property type="project" value="UniProtKB-SubCell"/>
</dbReference>
<dbReference type="HOGENOM" id="CLU_019824_4_0_5"/>
<keyword evidence="7" id="KW-0813">Transport</keyword>
<dbReference type="Pfam" id="PF06808">
    <property type="entry name" value="DctM"/>
    <property type="match status" value="1"/>
</dbReference>
<evidence type="ECO:0000259" key="8">
    <source>
        <dbReference type="Pfam" id="PF06808"/>
    </source>
</evidence>
<evidence type="ECO:0000256" key="2">
    <source>
        <dbReference type="ARBA" id="ARBA00022475"/>
    </source>
</evidence>
<comment type="subcellular location">
    <subcellularLocation>
        <location evidence="1 7">Cell inner membrane</location>
        <topology evidence="1 7">Multi-pass membrane protein</topology>
    </subcellularLocation>
</comment>
<evidence type="ECO:0000256" key="7">
    <source>
        <dbReference type="RuleBase" id="RU369079"/>
    </source>
</evidence>
<protein>
    <recommendedName>
        <fullName evidence="7">TRAP transporter large permease protein</fullName>
    </recommendedName>
</protein>
<organism evidence="9 10">
    <name type="scientific">Ketogulonicigenium vulgare (strain WSH-001)</name>
    <dbReference type="NCBI Taxonomy" id="759362"/>
    <lineage>
        <taxon>Bacteria</taxon>
        <taxon>Pseudomonadati</taxon>
        <taxon>Pseudomonadota</taxon>
        <taxon>Alphaproteobacteria</taxon>
        <taxon>Rhodobacterales</taxon>
        <taxon>Roseobacteraceae</taxon>
        <taxon>Ketogulonicigenium</taxon>
    </lineage>
</organism>
<evidence type="ECO:0000256" key="4">
    <source>
        <dbReference type="ARBA" id="ARBA00022692"/>
    </source>
</evidence>
<feature type="transmembrane region" description="Helical" evidence="7">
    <location>
        <begin position="404"/>
        <end position="428"/>
    </location>
</feature>
<dbReference type="KEGG" id="kvl:KVU_2210"/>